<keyword evidence="3" id="KW-1185">Reference proteome</keyword>
<gene>
    <name evidence="2" type="ordered locus">MAE_43760</name>
</gene>
<evidence type="ECO:0000313" key="3">
    <source>
        <dbReference type="Proteomes" id="UP000001510"/>
    </source>
</evidence>
<evidence type="ECO:0000256" key="1">
    <source>
        <dbReference type="SAM" id="Phobius"/>
    </source>
</evidence>
<accession>B0JT95</accession>
<dbReference type="AlphaFoldDB" id="B0JT95"/>
<dbReference type="KEGG" id="mar:MAE_43760"/>
<dbReference type="EnsemblBacteria" id="BAG04198">
    <property type="protein sequence ID" value="BAG04198"/>
    <property type="gene ID" value="MAE_43760"/>
</dbReference>
<organism evidence="2 3">
    <name type="scientific">Microcystis aeruginosa (strain NIES-843 / IAM M-2473)</name>
    <dbReference type="NCBI Taxonomy" id="449447"/>
    <lineage>
        <taxon>Bacteria</taxon>
        <taxon>Bacillati</taxon>
        <taxon>Cyanobacteriota</taxon>
        <taxon>Cyanophyceae</taxon>
        <taxon>Oscillatoriophycideae</taxon>
        <taxon>Chroococcales</taxon>
        <taxon>Microcystaceae</taxon>
        <taxon>Microcystis</taxon>
    </lineage>
</organism>
<reference evidence="2 3" key="1">
    <citation type="journal article" date="2007" name="DNA Res.">
        <title>Complete genomic structure of the bloom-forming toxic cyanobacterium Microcystis aeruginosa NIES-843.</title>
        <authorList>
            <person name="Kaneko T."/>
            <person name="Nakajima N."/>
            <person name="Okamoto S."/>
            <person name="Suzuki I."/>
            <person name="Tanabe Y."/>
            <person name="Tamaoki M."/>
            <person name="Nakamura Y."/>
            <person name="Kasai F."/>
            <person name="Watanabe A."/>
            <person name="Kawashima K."/>
            <person name="Kishida Y."/>
            <person name="Ono A."/>
            <person name="Shimizu Y."/>
            <person name="Takahashi C."/>
            <person name="Minami C."/>
            <person name="Fujishiro T."/>
            <person name="Kohara M."/>
            <person name="Katoh M."/>
            <person name="Nakazaki N."/>
            <person name="Nakayama S."/>
            <person name="Yamada M."/>
            <person name="Tabata S."/>
            <person name="Watanabe M.M."/>
        </authorList>
    </citation>
    <scope>NUCLEOTIDE SEQUENCE [LARGE SCALE GENOMIC DNA]</scope>
    <source>
        <strain evidence="3">NIES-843 / IAM M-247</strain>
    </source>
</reference>
<dbReference type="Proteomes" id="UP000001510">
    <property type="component" value="Chromosome"/>
</dbReference>
<feature type="transmembrane region" description="Helical" evidence="1">
    <location>
        <begin position="72"/>
        <end position="95"/>
    </location>
</feature>
<dbReference type="HOGENOM" id="CLU_2046996_0_0_3"/>
<dbReference type="EMBL" id="AP009552">
    <property type="protein sequence ID" value="BAG04198.1"/>
    <property type="molecule type" value="Genomic_DNA"/>
</dbReference>
<keyword evidence="1" id="KW-1133">Transmembrane helix</keyword>
<dbReference type="PaxDb" id="449447-MAE_43760"/>
<evidence type="ECO:0000313" key="2">
    <source>
        <dbReference type="EMBL" id="BAG04198.1"/>
    </source>
</evidence>
<sequence>MIPSPAVVMPINSFSTILMKALTRLILSALKTIRLPSLELVLVVDSPSAPWLPLNLSLVQESRQRPQPRNDLFITPLMALCSLMLTVAVLLPSLFKSPLSPVRRLSLILVSLSSRLRIRN</sequence>
<proteinExistence type="predicted"/>
<name>B0JT95_MICAN</name>
<protein>
    <submittedName>
        <fullName evidence="2">Uncharacterized protein</fullName>
    </submittedName>
</protein>
<keyword evidence="1" id="KW-0472">Membrane</keyword>
<keyword evidence="1" id="KW-0812">Transmembrane</keyword>